<dbReference type="PANTHER" id="PTHR40465:SF1">
    <property type="entry name" value="DUF6534 DOMAIN-CONTAINING PROTEIN"/>
    <property type="match status" value="1"/>
</dbReference>
<dbReference type="Proteomes" id="UP000757232">
    <property type="component" value="Unassembled WGS sequence"/>
</dbReference>
<dbReference type="OrthoDB" id="3249069at2759"/>
<feature type="region of interest" description="Disordered" evidence="1">
    <location>
        <begin position="380"/>
        <end position="474"/>
    </location>
</feature>
<comment type="caution">
    <text evidence="4">The sequence shown here is derived from an EMBL/GenBank/DDBJ whole genome shotgun (WGS) entry which is preliminary data.</text>
</comment>
<feature type="compositionally biased region" description="Polar residues" evidence="1">
    <location>
        <begin position="381"/>
        <end position="396"/>
    </location>
</feature>
<evidence type="ECO:0000256" key="2">
    <source>
        <dbReference type="SAM" id="Phobius"/>
    </source>
</evidence>
<dbReference type="PANTHER" id="PTHR40465">
    <property type="entry name" value="CHROMOSOME 1, WHOLE GENOME SHOTGUN SEQUENCE"/>
    <property type="match status" value="1"/>
</dbReference>
<organism evidence="4 5">
    <name type="scientific">Sanghuangporus baumii</name>
    <name type="common">Phellinus baumii</name>
    <dbReference type="NCBI Taxonomy" id="108892"/>
    <lineage>
        <taxon>Eukaryota</taxon>
        <taxon>Fungi</taxon>
        <taxon>Dikarya</taxon>
        <taxon>Basidiomycota</taxon>
        <taxon>Agaricomycotina</taxon>
        <taxon>Agaricomycetes</taxon>
        <taxon>Hymenochaetales</taxon>
        <taxon>Hymenochaetaceae</taxon>
        <taxon>Sanghuangporus</taxon>
    </lineage>
</organism>
<keyword evidence="2" id="KW-0472">Membrane</keyword>
<feature type="region of interest" description="Disordered" evidence="1">
    <location>
        <begin position="289"/>
        <end position="339"/>
    </location>
</feature>
<keyword evidence="5" id="KW-1185">Reference proteome</keyword>
<reference evidence="4" key="1">
    <citation type="submission" date="2016-06" db="EMBL/GenBank/DDBJ databases">
        <title>Draft Genome sequence of the fungus Inonotus baumii.</title>
        <authorList>
            <person name="Zhu H."/>
            <person name="Lin W."/>
        </authorList>
    </citation>
    <scope>NUCLEOTIDE SEQUENCE</scope>
    <source>
        <strain evidence="4">821</strain>
    </source>
</reference>
<evidence type="ECO:0000256" key="1">
    <source>
        <dbReference type="SAM" id="MobiDB-lite"/>
    </source>
</evidence>
<feature type="compositionally biased region" description="Polar residues" evidence="1">
    <location>
        <begin position="407"/>
        <end position="417"/>
    </location>
</feature>
<gene>
    <name evidence="4" type="ORF">A7U60_g667</name>
</gene>
<name>A0A9Q5NA04_SANBA</name>
<feature type="transmembrane region" description="Helical" evidence="2">
    <location>
        <begin position="126"/>
        <end position="151"/>
    </location>
</feature>
<feature type="transmembrane region" description="Helical" evidence="2">
    <location>
        <begin position="56"/>
        <end position="81"/>
    </location>
</feature>
<feature type="compositionally biased region" description="Basic and acidic residues" evidence="1">
    <location>
        <begin position="308"/>
        <end position="317"/>
    </location>
</feature>
<dbReference type="Pfam" id="PF20152">
    <property type="entry name" value="DUF6534"/>
    <property type="match status" value="1"/>
</dbReference>
<evidence type="ECO:0000259" key="3">
    <source>
        <dbReference type="Pfam" id="PF20152"/>
    </source>
</evidence>
<feature type="transmembrane region" description="Helical" evidence="2">
    <location>
        <begin position="101"/>
        <end position="119"/>
    </location>
</feature>
<proteinExistence type="predicted"/>
<evidence type="ECO:0000313" key="5">
    <source>
        <dbReference type="Proteomes" id="UP000757232"/>
    </source>
</evidence>
<sequence>MSSADAPQPPLNVYGAAWGPPLIATFVAAIVYGISVLQTFYYYSHHSKRDGLGWPALVAMIFTLDSAAMGLFMYCVYYYSILSWGMPEMLDPDVKEFPTEYILTTFLAMIVQCFYINTIRALKAPIIVTILLFLTSLTAFVTGLILPVVQLKLVSIQKIVVAPLNHLAFNIARGTALACDLGIVVVLCWLFATRRSGIRRSNNMLDALIMFSVQRGVLQAIVQTGEVLAYAIKPDGLYFLPFHVIVSRIYCNSLLATLNSRNYVLSKGLPEYQRARKRRIDGLQADVELGNVRNRNRDTDQEQSPVQEQRKEQRRDPVVPPGLSVPAAPAPAPASAPVETSASRWASTMNATSHILSSFLEPPFLFTDESFALASRGVRSGTRNTNSVSMIPSISGSEMPVSRENANEGTEMSSSRFADSEGSMQDLGKAESMGSISISDAYRSGGTSSSQNSPITPGNKDGDAVEAYGVVNLS</sequence>
<dbReference type="EMBL" id="LNZH02000043">
    <property type="protein sequence ID" value="OCB92012.1"/>
    <property type="molecule type" value="Genomic_DNA"/>
</dbReference>
<protein>
    <recommendedName>
        <fullName evidence="3">DUF6534 domain-containing protein</fullName>
    </recommendedName>
</protein>
<feature type="compositionally biased region" description="Polar residues" evidence="1">
    <location>
        <begin position="445"/>
        <end position="456"/>
    </location>
</feature>
<dbReference type="AlphaFoldDB" id="A0A9Q5NA04"/>
<evidence type="ECO:0000313" key="4">
    <source>
        <dbReference type="EMBL" id="OCB92012.1"/>
    </source>
</evidence>
<feature type="transmembrane region" description="Helical" evidence="2">
    <location>
        <begin position="171"/>
        <end position="192"/>
    </location>
</feature>
<accession>A0A9Q5NA04</accession>
<feature type="transmembrane region" description="Helical" evidence="2">
    <location>
        <begin position="22"/>
        <end position="44"/>
    </location>
</feature>
<keyword evidence="2" id="KW-0812">Transmembrane</keyword>
<feature type="domain" description="DUF6534" evidence="3">
    <location>
        <begin position="176"/>
        <end position="263"/>
    </location>
</feature>
<dbReference type="InterPro" id="IPR045339">
    <property type="entry name" value="DUF6534"/>
</dbReference>
<keyword evidence="2" id="KW-1133">Transmembrane helix</keyword>